<feature type="chain" id="PRO_5040906403" evidence="1">
    <location>
        <begin position="25"/>
        <end position="475"/>
    </location>
</feature>
<dbReference type="EMBL" id="JAPNOA010000056">
    <property type="protein sequence ID" value="MCY0966729.1"/>
    <property type="molecule type" value="Genomic_DNA"/>
</dbReference>
<comment type="caution">
    <text evidence="2">The sequence shown here is derived from an EMBL/GenBank/DDBJ whole genome shotgun (WGS) entry which is preliminary data.</text>
</comment>
<protein>
    <submittedName>
        <fullName evidence="2">Uncharacterized protein</fullName>
    </submittedName>
</protein>
<dbReference type="RefSeq" id="WP_283174927.1">
    <property type="nucleotide sequence ID" value="NZ_JAPNOA010000056.1"/>
</dbReference>
<feature type="signal peptide" evidence="1">
    <location>
        <begin position="1"/>
        <end position="24"/>
    </location>
</feature>
<dbReference type="Proteomes" id="UP001150830">
    <property type="component" value="Unassembled WGS sequence"/>
</dbReference>
<proteinExistence type="predicted"/>
<organism evidence="2 3">
    <name type="scientific">Parathalassolituus penaei</name>
    <dbReference type="NCBI Taxonomy" id="2997323"/>
    <lineage>
        <taxon>Bacteria</taxon>
        <taxon>Pseudomonadati</taxon>
        <taxon>Pseudomonadota</taxon>
        <taxon>Gammaproteobacteria</taxon>
        <taxon>Oceanospirillales</taxon>
        <taxon>Oceanospirillaceae</taxon>
        <taxon>Parathalassolituus</taxon>
    </lineage>
</organism>
<sequence length="475" mass="52062">MERFCARAGLGAALMMLVALPALAANQSAKLVKTPAVKASTQAELAASDVVRPADPRKIPGLLDAGLEAWLQADDAALLPLASELISLEKRLAPSARQFAWYWQARALLRRGGADDLLAVNDLLGRMTAGDPLTLLAYAGLILAADQQQMKPDLLAFLMQRMADSLAVRPSPELQPLADSLRLLVIRRLMESGDSALAISMVAELDVRFSPYAAALVQVAMSPLRDSVSWLGVPWPDSNTNLVWTPLLRDVRLAMVDTLRALGSDQLIQNERAEWVASIRDHMLAVRAWQSPRVLKETTLLWRGRLLIPDGNEPDLAFQQFVGCEGGSAVLRCSGLALEYLFPVFATRSVRDALSAFNDIAQASDDLADTHTELEALIRDQSASLFDSDSSFDLLGSDDHQDFSVGLERGEREYPLSELNRLSQAMAEHVDIMEVQQRDALVAQILLGLAERRQHLGGFGRQVRSQARMGVWALR</sequence>
<evidence type="ECO:0000256" key="1">
    <source>
        <dbReference type="SAM" id="SignalP"/>
    </source>
</evidence>
<gene>
    <name evidence="2" type="ORF">OUO13_16220</name>
</gene>
<keyword evidence="1" id="KW-0732">Signal</keyword>
<dbReference type="AlphaFoldDB" id="A0A9X3IU93"/>
<name>A0A9X3IU93_9GAMM</name>
<keyword evidence="3" id="KW-1185">Reference proteome</keyword>
<evidence type="ECO:0000313" key="3">
    <source>
        <dbReference type="Proteomes" id="UP001150830"/>
    </source>
</evidence>
<accession>A0A9X3IU93</accession>
<evidence type="ECO:0000313" key="2">
    <source>
        <dbReference type="EMBL" id="MCY0966729.1"/>
    </source>
</evidence>
<reference evidence="2" key="1">
    <citation type="submission" date="2022-11" db="EMBL/GenBank/DDBJ databases">
        <title>Parathalassolutuus dongxingensis gen. nov., sp. nov., a novel member of family Oceanospirillaceae isolated from a coastal shrimp pond in Guangxi, China.</title>
        <authorList>
            <person name="Chen H."/>
        </authorList>
    </citation>
    <scope>NUCLEOTIDE SEQUENCE</scope>
    <source>
        <strain evidence="2">G-43</strain>
    </source>
</reference>